<protein>
    <submittedName>
        <fullName evidence="3">Helicase</fullName>
    </submittedName>
</protein>
<comment type="caution">
    <text evidence="3">The sequence shown here is derived from an EMBL/GenBank/DDBJ whole genome shotgun (WGS) entry which is preliminary data.</text>
</comment>
<dbReference type="Proteomes" id="UP000305778">
    <property type="component" value="Unassembled WGS sequence"/>
</dbReference>
<keyword evidence="3" id="KW-0347">Helicase</keyword>
<evidence type="ECO:0000259" key="2">
    <source>
        <dbReference type="PROSITE" id="PS51194"/>
    </source>
</evidence>
<sequence>MTSGAAGKTSYEVREELESLLERDLHGPWDGPEEELLPGVSPGERYVLGRLVPRDVPPSRSDDASDGDDPGTVDREVVETSDDDDAPEPPAAVRSGSMAASALGLSFAVPAGVSRIVVTAEWGRYERAASEVHLTEQGRPRTVWRRRPAGGPVEVALDSDGELDPVPPDSEQPGVVLRSLVRHRGARRIVDVSLVNAQPQPSANPDTARLFQVHLTVTALDGNASVFLGHNDPELGERPFTSDPERLHLALLHRAQRAYAHGRQCAVDAEVRPGQARAWQLRTTCFPAADVRLTVPGDTSGMPGLLLDMARLGSAELARDELVRALRPLATGYRSWLADQVRRIDDDPEIAAYGRAARPAFDRAGEIADRLDRAIDLLRHDGIAREAFRFANQAMALQRVRGEVVRARLNNPDVPLAQILREKDVASTRSWRPFQLAFVLLCLPGLTDPSHRDAHRSVEDGQVQLLFFPTGGGKTEAYLGLTAYTFAIRRLQGVVGSGDDARDGTDGVAVLMRYTLRLLTAQQFQRAAALVCACEWLRRERLAAGDGRWGATPFRVGLWVGSSVTPNSYEEAKRQVEEARDRESAIGGPLQLVACPWCGSRLTGAALKTQDLRRRVLLFCSDPEGDCPFTERHAGGEGLPVLTVDEEIYRLTPALVISTVDKLAQLPWKDAVAPLFGLVDTRCERHGWRAPAFQGFCKTRHPAAAGLPATAPQPAMRLRPPDLVIQDELHLISDALGSLVGLYETVVDRLCSRPVNGELVRPVVVASTATVRRAQDQVEQVFARGLTVFPPQLLDAGNTFFSRSVEPTPETPSRRYRGVCATGERLKSVEIRLVAALLEHGQMLFDRYGDAADPYLTVVDYFTSTRELAGMKRLVDDDVADRLVSKQVRTRRRRPTVSELTSRMPSSRIGSTLADLERSFDPRYDSSEALEDFRRNPESRGRLAGRFNPLDVLLATSMLQVGVDVPRLGLMVVTGQPKNSAEYIQATSRVGRDPRRPGLVITLYQWSRPRDLAHYESFGYDHATFGMRVEGLTTTPFSDRALDRGLSGILAAAVRHSAFHALPNTAAHDVPLTGPAVLALLEALEQRAARVLHDSAQAAAVRQAAQHRLDSWTQQRGALSAGRLGYEEAPDVVGLLMRPEEDSWELWSAPMSLREVEPEIILQLDRRDRSLAEQPAWSYDRTPPSGGTS</sequence>
<dbReference type="InterPro" id="IPR001650">
    <property type="entry name" value="Helicase_C-like"/>
</dbReference>
<evidence type="ECO:0000313" key="4">
    <source>
        <dbReference type="Proteomes" id="UP000305778"/>
    </source>
</evidence>
<dbReference type="SUPFAM" id="SSF52540">
    <property type="entry name" value="P-loop containing nucleoside triphosphate hydrolases"/>
    <property type="match status" value="2"/>
</dbReference>
<dbReference type="EMBL" id="SUMC01000084">
    <property type="protein sequence ID" value="TKA00503.1"/>
    <property type="molecule type" value="Genomic_DNA"/>
</dbReference>
<keyword evidence="3" id="KW-0547">Nucleotide-binding</keyword>
<reference evidence="3 4" key="1">
    <citation type="submission" date="2019-04" db="EMBL/GenBank/DDBJ databases">
        <title>Streptomyces oryziradicis sp. nov., a novel actinomycete isolated from rhizosphere soil of rice (Oryza sativa L.).</title>
        <authorList>
            <person name="Li C."/>
        </authorList>
    </citation>
    <scope>NUCLEOTIDE SEQUENCE [LARGE SCALE GENOMIC DNA]</scope>
    <source>
        <strain evidence="3 4">NEAU-C40</strain>
    </source>
</reference>
<organism evidence="3 4">
    <name type="scientific">Actinacidiphila oryziradicis</name>
    <dbReference type="NCBI Taxonomy" id="2571141"/>
    <lineage>
        <taxon>Bacteria</taxon>
        <taxon>Bacillati</taxon>
        <taxon>Actinomycetota</taxon>
        <taxon>Actinomycetes</taxon>
        <taxon>Kitasatosporales</taxon>
        <taxon>Streptomycetaceae</taxon>
        <taxon>Actinacidiphila</taxon>
    </lineage>
</organism>
<keyword evidence="3" id="KW-0067">ATP-binding</keyword>
<gene>
    <name evidence="3" type="ORF">FCI23_42670</name>
</gene>
<feature type="domain" description="Helicase C-terminal" evidence="2">
    <location>
        <begin position="844"/>
        <end position="1033"/>
    </location>
</feature>
<accession>A0A4U0RXV6</accession>
<keyword evidence="4" id="KW-1185">Reference proteome</keyword>
<dbReference type="InterPro" id="IPR027417">
    <property type="entry name" value="P-loop_NTPase"/>
</dbReference>
<feature type="region of interest" description="Disordered" evidence="1">
    <location>
        <begin position="22"/>
        <end position="95"/>
    </location>
</feature>
<dbReference type="AlphaFoldDB" id="A0A4U0RXV6"/>
<name>A0A4U0RXV6_9ACTN</name>
<dbReference type="NCBIfam" id="NF038325">
    <property type="entry name" value="DISARM_DrmAS"/>
    <property type="match status" value="1"/>
</dbReference>
<dbReference type="PROSITE" id="PS51194">
    <property type="entry name" value="HELICASE_CTER"/>
    <property type="match status" value="1"/>
</dbReference>
<dbReference type="OrthoDB" id="713315at2"/>
<dbReference type="CDD" id="cd18785">
    <property type="entry name" value="SF2_C"/>
    <property type="match status" value="1"/>
</dbReference>
<keyword evidence="3" id="KW-0378">Hydrolase</keyword>
<dbReference type="SMART" id="SM00490">
    <property type="entry name" value="HELICc"/>
    <property type="match status" value="1"/>
</dbReference>
<dbReference type="RefSeq" id="WP_136729440.1">
    <property type="nucleotide sequence ID" value="NZ_SUMC01000084.1"/>
</dbReference>
<dbReference type="GO" id="GO:0004386">
    <property type="term" value="F:helicase activity"/>
    <property type="evidence" value="ECO:0007669"/>
    <property type="project" value="UniProtKB-KW"/>
</dbReference>
<evidence type="ECO:0000313" key="3">
    <source>
        <dbReference type="EMBL" id="TKA00503.1"/>
    </source>
</evidence>
<evidence type="ECO:0000256" key="1">
    <source>
        <dbReference type="SAM" id="MobiDB-lite"/>
    </source>
</evidence>
<dbReference type="Gene3D" id="3.40.50.300">
    <property type="entry name" value="P-loop containing nucleotide triphosphate hydrolases"/>
    <property type="match status" value="1"/>
</dbReference>
<dbReference type="Pfam" id="PF00271">
    <property type="entry name" value="Helicase_C"/>
    <property type="match status" value="1"/>
</dbReference>
<proteinExistence type="predicted"/>